<dbReference type="InterPro" id="IPR014790">
    <property type="entry name" value="MutL_C"/>
</dbReference>
<dbReference type="InterPro" id="IPR014762">
    <property type="entry name" value="DNA_mismatch_repair_CS"/>
</dbReference>
<dbReference type="PANTHER" id="PTHR10073">
    <property type="entry name" value="DNA MISMATCH REPAIR PROTEIN MLH, PMS, MUTL"/>
    <property type="match status" value="1"/>
</dbReference>
<evidence type="ECO:0000259" key="7">
    <source>
        <dbReference type="SMART" id="SM01340"/>
    </source>
</evidence>
<dbReference type="InterPro" id="IPR014721">
    <property type="entry name" value="Ribsml_uS5_D2-typ_fold_subgr"/>
</dbReference>
<dbReference type="Pfam" id="PF13589">
    <property type="entry name" value="HATPase_c_3"/>
    <property type="match status" value="1"/>
</dbReference>
<comment type="similarity">
    <text evidence="1 4">Belongs to the DNA mismatch repair MutL/HexB family.</text>
</comment>
<dbReference type="HAMAP" id="MF_00149">
    <property type="entry name" value="DNA_mis_repair"/>
    <property type="match status" value="1"/>
</dbReference>
<dbReference type="Gene3D" id="3.30.1540.20">
    <property type="entry name" value="MutL, C-terminal domain, dimerisation subdomain"/>
    <property type="match status" value="1"/>
</dbReference>
<dbReference type="GO" id="GO:0005524">
    <property type="term" value="F:ATP binding"/>
    <property type="evidence" value="ECO:0007669"/>
    <property type="project" value="InterPro"/>
</dbReference>
<dbReference type="Gene3D" id="3.30.230.10">
    <property type="match status" value="1"/>
</dbReference>
<dbReference type="SUPFAM" id="SSF118116">
    <property type="entry name" value="DNA mismatch repair protein MutL"/>
    <property type="match status" value="1"/>
</dbReference>
<dbReference type="GO" id="GO:0006298">
    <property type="term" value="P:mismatch repair"/>
    <property type="evidence" value="ECO:0007669"/>
    <property type="project" value="UniProtKB-UniRule"/>
</dbReference>
<dbReference type="FunCoup" id="A0A7G1G672">
    <property type="interactions" value="348"/>
</dbReference>
<evidence type="ECO:0000313" key="8">
    <source>
        <dbReference type="EMBL" id="BBE32100.1"/>
    </source>
</evidence>
<dbReference type="SUPFAM" id="SSF55874">
    <property type="entry name" value="ATPase domain of HSP90 chaperone/DNA topoisomerase II/histidine kinase"/>
    <property type="match status" value="1"/>
</dbReference>
<dbReference type="NCBIfam" id="TIGR00585">
    <property type="entry name" value="mutl"/>
    <property type="match status" value="1"/>
</dbReference>
<evidence type="ECO:0000256" key="2">
    <source>
        <dbReference type="ARBA" id="ARBA00022763"/>
    </source>
</evidence>
<dbReference type="SMART" id="SM01340">
    <property type="entry name" value="DNA_mis_repair"/>
    <property type="match status" value="1"/>
</dbReference>
<dbReference type="InterPro" id="IPR037198">
    <property type="entry name" value="MutL_C_sf"/>
</dbReference>
<dbReference type="InterPro" id="IPR013507">
    <property type="entry name" value="DNA_mismatch_S5_2-like"/>
</dbReference>
<dbReference type="CDD" id="cd00782">
    <property type="entry name" value="MutL_Trans"/>
    <property type="match status" value="1"/>
</dbReference>
<dbReference type="PANTHER" id="PTHR10073:SF12">
    <property type="entry name" value="DNA MISMATCH REPAIR PROTEIN MLH1"/>
    <property type="match status" value="1"/>
</dbReference>
<dbReference type="PROSITE" id="PS00058">
    <property type="entry name" value="DNA_MISMATCH_REPAIR_1"/>
    <property type="match status" value="1"/>
</dbReference>
<accession>A0A7G1G672</accession>
<dbReference type="Pfam" id="PF01119">
    <property type="entry name" value="DNA_mis_repair"/>
    <property type="match status" value="1"/>
</dbReference>
<dbReference type="SMART" id="SM00853">
    <property type="entry name" value="MutL_C"/>
    <property type="match status" value="1"/>
</dbReference>
<dbReference type="Pfam" id="PF08676">
    <property type="entry name" value="MutL_C"/>
    <property type="match status" value="1"/>
</dbReference>
<dbReference type="InterPro" id="IPR020568">
    <property type="entry name" value="Ribosomal_Su5_D2-typ_SF"/>
</dbReference>
<feature type="domain" description="MutL C-terminal dimerisation" evidence="6">
    <location>
        <begin position="442"/>
        <end position="583"/>
    </location>
</feature>
<sequence>MRIHKLSDETIMKIAAGEVITGTYAVVKELIENSIDSNATAINVEIIDGGKSLIKVIDNGIGMNEEEIKYAVQPHTTSKINKIDDLYNLETYGFRGEALSSICRVSRMKITSRTNNEELATMISFIGGKEVNKKKVSASVGTQIEIEDLFFNIPARRKFLKSSSAEGRMVTEIIEKFILSSDTSIVYKRENKEIYNISKDYTLKEKFKILFPELKDNDLIILNKNYNWLKINGIISNPKITRFNRSAQIFFVNGRYVKSGDLFSVFERAYGEMLETRRHPYGVLFIDVNPREVDVNVHPQKLEVKFSDASKLLKLLKTSIREELDNQTEFKLEFYEDNEVKEDIKNTKDSNELEDYRFYENKIKENVEQKETTYNNFLNNDFSIEDSNKKYFNQEKSTFKYNTEQKKLNWENLNESPKSTLKNISKNQIFISNTKDVDDYRIVGIIFKRYIILEFKNKIKLIDFHAAHERVIFEKLKKQFFDKKINTKLLLNPIKIKLDELRKETLKNNIENLKKLGIEIEKKEDVFYIKGVPAEFKIENIENTVFELLDNFRLEGIENMNKIYDNAIATMSCRAAVKTGDNIVGIETLIQNLMDMKLLTCPHGRPIAMDIDLNKLDTYFERK</sequence>
<keyword evidence="9" id="KW-1185">Reference proteome</keyword>
<name>A0A7G1G672_9BACT</name>
<dbReference type="RefSeq" id="WP_190614955.1">
    <property type="nucleotide sequence ID" value="NZ_AP018712.1"/>
</dbReference>
<dbReference type="InterPro" id="IPR042120">
    <property type="entry name" value="MutL_C_dimsub"/>
</dbReference>
<evidence type="ECO:0000313" key="9">
    <source>
        <dbReference type="Proteomes" id="UP000516361"/>
    </source>
</evidence>
<dbReference type="Gene3D" id="3.30.565.10">
    <property type="entry name" value="Histidine kinase-like ATPase, C-terminal domain"/>
    <property type="match status" value="1"/>
</dbReference>
<protein>
    <recommendedName>
        <fullName evidence="4">DNA mismatch repair protein MutL</fullName>
    </recommendedName>
</protein>
<evidence type="ECO:0000256" key="5">
    <source>
        <dbReference type="SAM" id="Coils"/>
    </source>
</evidence>
<gene>
    <name evidence="4 8" type="primary">mutL</name>
    <name evidence="8" type="ORF">OSSY52_22410</name>
</gene>
<dbReference type="AlphaFoldDB" id="A0A7G1G672"/>
<organism evidence="8 9">
    <name type="scientific">Tepiditoga spiralis</name>
    <dbReference type="NCBI Taxonomy" id="2108365"/>
    <lineage>
        <taxon>Bacteria</taxon>
        <taxon>Thermotogati</taxon>
        <taxon>Thermotogota</taxon>
        <taxon>Thermotogae</taxon>
        <taxon>Petrotogales</taxon>
        <taxon>Petrotogaceae</taxon>
        <taxon>Tepiditoga</taxon>
    </lineage>
</organism>
<keyword evidence="3 4" id="KW-0234">DNA repair</keyword>
<dbReference type="CDD" id="cd16926">
    <property type="entry name" value="HATPase_MutL-MLH-PMS-like"/>
    <property type="match status" value="1"/>
</dbReference>
<dbReference type="InterPro" id="IPR020667">
    <property type="entry name" value="DNA_mismatch_repair_MutL"/>
</dbReference>
<dbReference type="GO" id="GO:0030983">
    <property type="term" value="F:mismatched DNA binding"/>
    <property type="evidence" value="ECO:0007669"/>
    <property type="project" value="InterPro"/>
</dbReference>
<dbReference type="InterPro" id="IPR002099">
    <property type="entry name" value="MutL/Mlh/PMS"/>
</dbReference>
<evidence type="ECO:0000256" key="3">
    <source>
        <dbReference type="ARBA" id="ARBA00023204"/>
    </source>
</evidence>
<dbReference type="KEGG" id="ocy:OSSY52_22410"/>
<dbReference type="Gene3D" id="3.30.1370.100">
    <property type="entry name" value="MutL, C-terminal domain, regulatory subdomain"/>
    <property type="match status" value="1"/>
</dbReference>
<feature type="domain" description="DNA mismatch repair protein S5" evidence="7">
    <location>
        <begin position="207"/>
        <end position="325"/>
    </location>
</feature>
<keyword evidence="2 4" id="KW-0227">DNA damage</keyword>
<reference evidence="8 9" key="1">
    <citation type="submission" date="2018-06" db="EMBL/GenBank/DDBJ databases">
        <title>Genome sequencing of Oceanotoga sp. sy52.</title>
        <authorList>
            <person name="Mori K."/>
        </authorList>
    </citation>
    <scope>NUCLEOTIDE SEQUENCE [LARGE SCALE GENOMIC DNA]</scope>
    <source>
        <strain evidence="9">sy52</strain>
    </source>
</reference>
<evidence type="ECO:0000256" key="1">
    <source>
        <dbReference type="ARBA" id="ARBA00006082"/>
    </source>
</evidence>
<keyword evidence="5" id="KW-0175">Coiled coil</keyword>
<dbReference type="GO" id="GO:0140664">
    <property type="term" value="F:ATP-dependent DNA damage sensor activity"/>
    <property type="evidence" value="ECO:0007669"/>
    <property type="project" value="InterPro"/>
</dbReference>
<evidence type="ECO:0000259" key="6">
    <source>
        <dbReference type="SMART" id="SM00853"/>
    </source>
</evidence>
<dbReference type="GO" id="GO:0032300">
    <property type="term" value="C:mismatch repair complex"/>
    <property type="evidence" value="ECO:0007669"/>
    <property type="project" value="InterPro"/>
</dbReference>
<dbReference type="Proteomes" id="UP000516361">
    <property type="component" value="Chromosome"/>
</dbReference>
<evidence type="ECO:0000256" key="4">
    <source>
        <dbReference type="HAMAP-Rule" id="MF_00149"/>
    </source>
</evidence>
<dbReference type="InterPro" id="IPR042121">
    <property type="entry name" value="MutL_C_regsub"/>
</dbReference>
<dbReference type="EMBL" id="AP018712">
    <property type="protein sequence ID" value="BBE32100.1"/>
    <property type="molecule type" value="Genomic_DNA"/>
</dbReference>
<feature type="coiled-coil region" evidence="5">
    <location>
        <begin position="496"/>
        <end position="523"/>
    </location>
</feature>
<dbReference type="InParanoid" id="A0A7G1G672"/>
<comment type="function">
    <text evidence="4">This protein is involved in the repair of mismatches in DNA. It is required for dam-dependent methyl-directed DNA mismatch repair. May act as a 'molecular matchmaker', a protein that promotes the formation of a stable complex between two or more DNA-binding proteins in an ATP-dependent manner without itself being part of a final effector complex.</text>
</comment>
<proteinExistence type="inferred from homology"/>
<dbReference type="GO" id="GO:0016887">
    <property type="term" value="F:ATP hydrolysis activity"/>
    <property type="evidence" value="ECO:0007669"/>
    <property type="project" value="InterPro"/>
</dbReference>
<dbReference type="InterPro" id="IPR036890">
    <property type="entry name" value="HATPase_C_sf"/>
</dbReference>
<dbReference type="FunFam" id="3.30.565.10:FF:000003">
    <property type="entry name" value="DNA mismatch repair endonuclease MutL"/>
    <property type="match status" value="1"/>
</dbReference>
<dbReference type="SUPFAM" id="SSF54211">
    <property type="entry name" value="Ribosomal protein S5 domain 2-like"/>
    <property type="match status" value="1"/>
</dbReference>
<dbReference type="InterPro" id="IPR038973">
    <property type="entry name" value="MutL/Mlh/Pms-like"/>
</dbReference>